<feature type="domain" description="DUF6570" evidence="1">
    <location>
        <begin position="16"/>
        <end position="158"/>
    </location>
</feature>
<feature type="non-terminal residue" evidence="2">
    <location>
        <position position="1"/>
    </location>
</feature>
<evidence type="ECO:0000259" key="1">
    <source>
        <dbReference type="Pfam" id="PF20209"/>
    </source>
</evidence>
<name>A0ABQ8VVZ0_9AGAR</name>
<evidence type="ECO:0000313" key="3">
    <source>
        <dbReference type="Proteomes" id="UP001150217"/>
    </source>
</evidence>
<evidence type="ECO:0000313" key="2">
    <source>
        <dbReference type="EMBL" id="KAJ4500186.1"/>
    </source>
</evidence>
<protein>
    <recommendedName>
        <fullName evidence="1">DUF6570 domain-containing protein</fullName>
    </recommendedName>
</protein>
<gene>
    <name evidence="2" type="ORF">C8R41DRAFT_752408</name>
</gene>
<keyword evidence="3" id="KW-1185">Reference proteome</keyword>
<dbReference type="Pfam" id="PF20209">
    <property type="entry name" value="DUF6570"/>
    <property type="match status" value="1"/>
</dbReference>
<proteinExistence type="predicted"/>
<organism evidence="2 3">
    <name type="scientific">Lentinula lateritia</name>
    <dbReference type="NCBI Taxonomy" id="40482"/>
    <lineage>
        <taxon>Eukaryota</taxon>
        <taxon>Fungi</taxon>
        <taxon>Dikarya</taxon>
        <taxon>Basidiomycota</taxon>
        <taxon>Agaricomycotina</taxon>
        <taxon>Agaricomycetes</taxon>
        <taxon>Agaricomycetidae</taxon>
        <taxon>Agaricales</taxon>
        <taxon>Marasmiineae</taxon>
        <taxon>Omphalotaceae</taxon>
        <taxon>Lentinula</taxon>
    </lineage>
</organism>
<sequence length="204" mass="22858">ICTECLTALKSKADTPPPLSLANNMWTRKIPEKLQALTFPEQLLIALLYPCVFVFKLYPKKVGGKQENLQRGMRGNVSSYELNMASIQSMVEGNLMPRPPAILVSVLTVTFIGQGKLPKGWLHSTFKVRRDFVGGALLWLKEAENKHYEDIVIDSECIHCLPLDGVPEENFEVVRHSTDIGLVDEEQDGYVPDSEDINEVNEGM</sequence>
<reference evidence="2" key="1">
    <citation type="submission" date="2022-08" db="EMBL/GenBank/DDBJ databases">
        <title>A Global Phylogenomic Analysis of the Shiitake Genus Lentinula.</title>
        <authorList>
            <consortium name="DOE Joint Genome Institute"/>
            <person name="Sierra-Patev S."/>
            <person name="Min B."/>
            <person name="Naranjo-Ortiz M."/>
            <person name="Looney B."/>
            <person name="Konkel Z."/>
            <person name="Slot J.C."/>
            <person name="Sakamoto Y."/>
            <person name="Steenwyk J.L."/>
            <person name="Rokas A."/>
            <person name="Carro J."/>
            <person name="Camarero S."/>
            <person name="Ferreira P."/>
            <person name="Molpeceres G."/>
            <person name="Ruiz-Duenas F.J."/>
            <person name="Serrano A."/>
            <person name="Henrissat B."/>
            <person name="Drula E."/>
            <person name="Hughes K.W."/>
            <person name="Mata J.L."/>
            <person name="Ishikawa N.K."/>
            <person name="Vargas-Isla R."/>
            <person name="Ushijima S."/>
            <person name="Smith C.A."/>
            <person name="Ahrendt S."/>
            <person name="Andreopoulos W."/>
            <person name="He G."/>
            <person name="Labutti K."/>
            <person name="Lipzen A."/>
            <person name="Ng V."/>
            <person name="Riley R."/>
            <person name="Sandor L."/>
            <person name="Barry K."/>
            <person name="Martinez A.T."/>
            <person name="Xiao Y."/>
            <person name="Gibbons J.G."/>
            <person name="Terashima K."/>
            <person name="Grigoriev I.V."/>
            <person name="Hibbett D.S."/>
        </authorList>
    </citation>
    <scope>NUCLEOTIDE SEQUENCE</scope>
    <source>
        <strain evidence="2">RHP3577 ss4</strain>
    </source>
</reference>
<dbReference type="Proteomes" id="UP001150217">
    <property type="component" value="Unassembled WGS sequence"/>
</dbReference>
<dbReference type="EMBL" id="JANVFT010000007">
    <property type="protein sequence ID" value="KAJ4500186.1"/>
    <property type="molecule type" value="Genomic_DNA"/>
</dbReference>
<comment type="caution">
    <text evidence="2">The sequence shown here is derived from an EMBL/GenBank/DDBJ whole genome shotgun (WGS) entry which is preliminary data.</text>
</comment>
<accession>A0ABQ8VVZ0</accession>
<dbReference type="InterPro" id="IPR046700">
    <property type="entry name" value="DUF6570"/>
</dbReference>